<comment type="caution">
    <text evidence="3">The sequence shown here is derived from an EMBL/GenBank/DDBJ whole genome shotgun (WGS) entry which is preliminary data.</text>
</comment>
<sequence length="139" mass="15436">MNRCHTTIALLTTLLAATAAQAQVREFPAAALRGTFQVTQPPEILLDGKADRLSPGARILGVRNELVMSAGIVGERLVVNYTREPNGMVHQVWLLNQQEAALKRNSATRERNFLFASEEDTRPRDDGKTPFHLLPKYGQ</sequence>
<feature type="region of interest" description="Disordered" evidence="1">
    <location>
        <begin position="115"/>
        <end position="139"/>
    </location>
</feature>
<protein>
    <submittedName>
        <fullName evidence="3">Uncharacterized protein</fullName>
    </submittedName>
</protein>
<keyword evidence="2" id="KW-0732">Signal</keyword>
<evidence type="ECO:0000313" key="3">
    <source>
        <dbReference type="EMBL" id="GHC75447.1"/>
    </source>
</evidence>
<dbReference type="EMBL" id="BMYK01000003">
    <property type="protein sequence ID" value="GHC75447.1"/>
    <property type="molecule type" value="Genomic_DNA"/>
</dbReference>
<feature type="compositionally biased region" description="Basic and acidic residues" evidence="1">
    <location>
        <begin position="119"/>
        <end position="129"/>
    </location>
</feature>
<keyword evidence="4" id="KW-1185">Reference proteome</keyword>
<accession>A0ABQ3FYF7</accession>
<evidence type="ECO:0000313" key="4">
    <source>
        <dbReference type="Proteomes" id="UP000626210"/>
    </source>
</evidence>
<reference evidence="4" key="1">
    <citation type="journal article" date="2019" name="Int. J. Syst. Evol. Microbiol.">
        <title>The Global Catalogue of Microorganisms (GCM) 10K type strain sequencing project: providing services to taxonomists for standard genome sequencing and annotation.</title>
        <authorList>
            <consortium name="The Broad Institute Genomics Platform"/>
            <consortium name="The Broad Institute Genome Sequencing Center for Infectious Disease"/>
            <person name="Wu L."/>
            <person name="Ma J."/>
        </authorList>
    </citation>
    <scope>NUCLEOTIDE SEQUENCE [LARGE SCALE GENOMIC DNA]</scope>
    <source>
        <strain evidence="4">KCTC 23314</strain>
    </source>
</reference>
<name>A0ABQ3FYF7_9BURK</name>
<evidence type="ECO:0000256" key="2">
    <source>
        <dbReference type="SAM" id="SignalP"/>
    </source>
</evidence>
<organism evidence="3 4">
    <name type="scientific">Pseudorhodoferax aquiterrae</name>
    <dbReference type="NCBI Taxonomy" id="747304"/>
    <lineage>
        <taxon>Bacteria</taxon>
        <taxon>Pseudomonadati</taxon>
        <taxon>Pseudomonadota</taxon>
        <taxon>Betaproteobacteria</taxon>
        <taxon>Burkholderiales</taxon>
        <taxon>Comamonadaceae</taxon>
    </lineage>
</organism>
<feature type="chain" id="PRO_5045040196" evidence="2">
    <location>
        <begin position="23"/>
        <end position="139"/>
    </location>
</feature>
<gene>
    <name evidence="3" type="ORF">GCM10007320_13670</name>
</gene>
<dbReference type="RefSeq" id="WP_189686205.1">
    <property type="nucleotide sequence ID" value="NZ_BMYK01000003.1"/>
</dbReference>
<evidence type="ECO:0000256" key="1">
    <source>
        <dbReference type="SAM" id="MobiDB-lite"/>
    </source>
</evidence>
<feature type="signal peptide" evidence="2">
    <location>
        <begin position="1"/>
        <end position="22"/>
    </location>
</feature>
<proteinExistence type="predicted"/>
<dbReference type="Proteomes" id="UP000626210">
    <property type="component" value="Unassembled WGS sequence"/>
</dbReference>